<reference evidence="10 11" key="1">
    <citation type="submission" date="2013-01" db="EMBL/GenBank/DDBJ databases">
        <title>Whole genome shotgun sequence of Gordonia soli NBRC 108243.</title>
        <authorList>
            <person name="Isaki-Nakamura S."/>
            <person name="Hosoyama A."/>
            <person name="Tsuchikane K."/>
            <person name="Ando Y."/>
            <person name="Baba S."/>
            <person name="Ohji S."/>
            <person name="Hamada M."/>
            <person name="Tamura T."/>
            <person name="Yamazoe A."/>
            <person name="Yamazaki S."/>
            <person name="Fujita N."/>
        </authorList>
    </citation>
    <scope>NUCLEOTIDE SEQUENCE [LARGE SCALE GENOMIC DNA]</scope>
    <source>
        <strain evidence="10 11">NBRC 108243</strain>
    </source>
</reference>
<evidence type="ECO:0000256" key="7">
    <source>
        <dbReference type="SAM" id="MobiDB-lite"/>
    </source>
</evidence>
<dbReference type="NCBIfam" id="TIGR03920">
    <property type="entry name" value="T7SS_EccD"/>
    <property type="match status" value="1"/>
</dbReference>
<gene>
    <name evidence="10" type="ORF">GS4_23_01500</name>
</gene>
<feature type="compositionally biased region" description="Basic and acidic residues" evidence="7">
    <location>
        <begin position="57"/>
        <end position="76"/>
    </location>
</feature>
<evidence type="ECO:0000256" key="3">
    <source>
        <dbReference type="ARBA" id="ARBA00022475"/>
    </source>
</evidence>
<dbReference type="EMBL" id="BANX01000023">
    <property type="protein sequence ID" value="GAC69353.1"/>
    <property type="molecule type" value="Genomic_DNA"/>
</dbReference>
<evidence type="ECO:0000256" key="4">
    <source>
        <dbReference type="ARBA" id="ARBA00022692"/>
    </source>
</evidence>
<dbReference type="PIRSF" id="PIRSF017804">
    <property type="entry name" value="Secretion_EccD1"/>
    <property type="match status" value="1"/>
</dbReference>
<feature type="transmembrane region" description="Helical" evidence="8">
    <location>
        <begin position="433"/>
        <end position="454"/>
    </location>
</feature>
<evidence type="ECO:0000259" key="9">
    <source>
        <dbReference type="Pfam" id="PF19053"/>
    </source>
</evidence>
<keyword evidence="11" id="KW-1185">Reference proteome</keyword>
<name>M0QLE0_9ACTN</name>
<evidence type="ECO:0000256" key="6">
    <source>
        <dbReference type="ARBA" id="ARBA00023136"/>
    </source>
</evidence>
<accession>M0QLE0</accession>
<evidence type="ECO:0000313" key="10">
    <source>
        <dbReference type="EMBL" id="GAC69353.1"/>
    </source>
</evidence>
<dbReference type="Gene3D" id="3.10.20.90">
    <property type="entry name" value="Phosphatidylinositol 3-kinase Catalytic Subunit, Chain A, domain 1"/>
    <property type="match status" value="1"/>
</dbReference>
<feature type="transmembrane region" description="Helical" evidence="8">
    <location>
        <begin position="278"/>
        <end position="298"/>
    </location>
</feature>
<keyword evidence="3" id="KW-1003">Cell membrane</keyword>
<sequence>MTIEDPLAELDQEARTGEPDLTRISVIGGNTQVDVALPSSTPLAALLPDLVRLVESRTPRRPDDESSDEDKREHWTLSKVGQDPIDSHRTLNEAQILDGDLLVLKSVVSRETPALFDDVLDAVGRLNESRFVTWSPRAARVMGHVVAMIATTVAAGVLATSRLEFDSWIPGAVSALLAVGFVVAAAIVARSYDDTSTATVLAFCAQPLVFAGALLLTPHGFGAPHLTFACAASLVTAVIVYRLTAVGPLVHSAVIFASLGGVIAAGVVTIWGSDVADVGAALAAIATLCVLLAPRFTIALARLPLPPVPTSGGPIDPVDADVRPTIEGIGAIGAMALPSAAALERRAYTANQYLTGIVLGTASLAVVGALLAAAPLSGFDWRSSALAIIIAVVLALRGRAHSDIAQTGTLVGAGAVLFTALMAGLAIDDGVWVFIAFGTILGLAVLALLCGVVAPRQDFSPVIKRTGEILEYLLVGIIAPLTFWVMDVYSTVRNL</sequence>
<evidence type="ECO:0000256" key="5">
    <source>
        <dbReference type="ARBA" id="ARBA00022989"/>
    </source>
</evidence>
<evidence type="ECO:0000256" key="8">
    <source>
        <dbReference type="SAM" id="Phobius"/>
    </source>
</evidence>
<feature type="transmembrane region" description="Helical" evidence="8">
    <location>
        <begin position="167"/>
        <end position="188"/>
    </location>
</feature>
<dbReference type="Pfam" id="PF19053">
    <property type="entry name" value="EccD"/>
    <property type="match status" value="1"/>
</dbReference>
<feature type="transmembrane region" description="Helical" evidence="8">
    <location>
        <begin position="408"/>
        <end position="427"/>
    </location>
</feature>
<feature type="transmembrane region" description="Helical" evidence="8">
    <location>
        <begin position="379"/>
        <end position="396"/>
    </location>
</feature>
<dbReference type="Pfam" id="PF08817">
    <property type="entry name" value="YukD"/>
    <property type="match status" value="1"/>
</dbReference>
<dbReference type="RefSeq" id="WP_007622334.1">
    <property type="nucleotide sequence ID" value="NZ_BANX01000023.1"/>
</dbReference>
<dbReference type="InterPro" id="IPR024962">
    <property type="entry name" value="YukD-like"/>
</dbReference>
<feature type="transmembrane region" description="Helical" evidence="8">
    <location>
        <begin position="200"/>
        <end position="217"/>
    </location>
</feature>
<dbReference type="OrthoDB" id="4515685at2"/>
<evidence type="ECO:0000256" key="2">
    <source>
        <dbReference type="ARBA" id="ARBA00006162"/>
    </source>
</evidence>
<keyword evidence="4 8" id="KW-0812">Transmembrane</keyword>
<comment type="caution">
    <text evidence="10">The sequence shown here is derived from an EMBL/GenBank/DDBJ whole genome shotgun (WGS) entry which is preliminary data.</text>
</comment>
<feature type="transmembrane region" description="Helical" evidence="8">
    <location>
        <begin position="253"/>
        <end position="272"/>
    </location>
</feature>
<evidence type="ECO:0000256" key="1">
    <source>
        <dbReference type="ARBA" id="ARBA00004651"/>
    </source>
</evidence>
<dbReference type="STRING" id="1223545.GS4_23_01500"/>
<dbReference type="GO" id="GO:0005886">
    <property type="term" value="C:plasma membrane"/>
    <property type="evidence" value="ECO:0007669"/>
    <property type="project" value="UniProtKB-SubCell"/>
</dbReference>
<keyword evidence="6 8" id="KW-0472">Membrane</keyword>
<evidence type="ECO:0000313" key="11">
    <source>
        <dbReference type="Proteomes" id="UP000011666"/>
    </source>
</evidence>
<dbReference type="InterPro" id="IPR006707">
    <property type="entry name" value="T7SS_EccD"/>
</dbReference>
<feature type="transmembrane region" description="Helical" evidence="8">
    <location>
        <begin position="353"/>
        <end position="373"/>
    </location>
</feature>
<feature type="region of interest" description="Disordered" evidence="7">
    <location>
        <begin position="57"/>
        <end position="79"/>
    </location>
</feature>
<feature type="transmembrane region" description="Helical" evidence="8">
    <location>
        <begin position="223"/>
        <end position="241"/>
    </location>
</feature>
<protein>
    <recommendedName>
        <fullName evidence="9">EccD-like transmembrane domain-containing protein</fullName>
    </recommendedName>
</protein>
<dbReference type="Proteomes" id="UP000011666">
    <property type="component" value="Unassembled WGS sequence"/>
</dbReference>
<organism evidence="10 11">
    <name type="scientific">Gordonia soli NBRC 108243</name>
    <dbReference type="NCBI Taxonomy" id="1223545"/>
    <lineage>
        <taxon>Bacteria</taxon>
        <taxon>Bacillati</taxon>
        <taxon>Actinomycetota</taxon>
        <taxon>Actinomycetes</taxon>
        <taxon>Mycobacteriales</taxon>
        <taxon>Gordoniaceae</taxon>
        <taxon>Gordonia</taxon>
    </lineage>
</organism>
<feature type="transmembrane region" description="Helical" evidence="8">
    <location>
        <begin position="466"/>
        <end position="486"/>
    </location>
</feature>
<comment type="similarity">
    <text evidence="2">Belongs to the EccD/Snm4 family.</text>
</comment>
<dbReference type="eggNOG" id="ENOG502ZAY5">
    <property type="taxonomic scope" value="Bacteria"/>
</dbReference>
<keyword evidence="5 8" id="KW-1133">Transmembrane helix</keyword>
<dbReference type="AlphaFoldDB" id="M0QLE0"/>
<dbReference type="InterPro" id="IPR044049">
    <property type="entry name" value="EccD_transm"/>
</dbReference>
<proteinExistence type="inferred from homology"/>
<feature type="transmembrane region" description="Helical" evidence="8">
    <location>
        <begin position="141"/>
        <end position="161"/>
    </location>
</feature>
<feature type="domain" description="EccD-like transmembrane" evidence="9">
    <location>
        <begin position="139"/>
        <end position="495"/>
    </location>
</feature>
<comment type="subcellular location">
    <subcellularLocation>
        <location evidence="1">Cell membrane</location>
        <topology evidence="1">Multi-pass membrane protein</topology>
    </subcellularLocation>
</comment>